<accession>A0AAV7NQN2</accession>
<feature type="coiled-coil region" evidence="1">
    <location>
        <begin position="32"/>
        <end position="59"/>
    </location>
</feature>
<name>A0AAV7NQN2_PLEWA</name>
<dbReference type="EMBL" id="JANPWB010000012">
    <property type="protein sequence ID" value="KAJ1116959.1"/>
    <property type="molecule type" value="Genomic_DNA"/>
</dbReference>
<gene>
    <name evidence="3" type="ORF">NDU88_005160</name>
</gene>
<comment type="caution">
    <text evidence="3">The sequence shown here is derived from an EMBL/GenBank/DDBJ whole genome shotgun (WGS) entry which is preliminary data.</text>
</comment>
<dbReference type="Proteomes" id="UP001066276">
    <property type="component" value="Chromosome 8"/>
</dbReference>
<keyword evidence="1" id="KW-0175">Coiled coil</keyword>
<sequence>MITGQDLHNRVDAVAVEVGLLQEDQKKLSARVPNTESELKDLRQVLVGLEEKISNKQRTDLELAASANETPSDTLPEVTEQTADMLL</sequence>
<dbReference type="AlphaFoldDB" id="A0AAV7NQN2"/>
<evidence type="ECO:0000256" key="1">
    <source>
        <dbReference type="SAM" id="Coils"/>
    </source>
</evidence>
<protein>
    <submittedName>
        <fullName evidence="3">Uncharacterized protein</fullName>
    </submittedName>
</protein>
<keyword evidence="4" id="KW-1185">Reference proteome</keyword>
<evidence type="ECO:0000256" key="2">
    <source>
        <dbReference type="SAM" id="MobiDB-lite"/>
    </source>
</evidence>
<reference evidence="3" key="1">
    <citation type="journal article" date="2022" name="bioRxiv">
        <title>Sequencing and chromosome-scale assembly of the giantPleurodeles waltlgenome.</title>
        <authorList>
            <person name="Brown T."/>
            <person name="Elewa A."/>
            <person name="Iarovenko S."/>
            <person name="Subramanian E."/>
            <person name="Araus A.J."/>
            <person name="Petzold A."/>
            <person name="Susuki M."/>
            <person name="Suzuki K.-i.T."/>
            <person name="Hayashi T."/>
            <person name="Toyoda A."/>
            <person name="Oliveira C."/>
            <person name="Osipova E."/>
            <person name="Leigh N.D."/>
            <person name="Simon A."/>
            <person name="Yun M.H."/>
        </authorList>
    </citation>
    <scope>NUCLEOTIDE SEQUENCE</scope>
    <source>
        <strain evidence="3">20211129_DDA</strain>
        <tissue evidence="3">Liver</tissue>
    </source>
</reference>
<proteinExistence type="predicted"/>
<evidence type="ECO:0000313" key="4">
    <source>
        <dbReference type="Proteomes" id="UP001066276"/>
    </source>
</evidence>
<organism evidence="3 4">
    <name type="scientific">Pleurodeles waltl</name>
    <name type="common">Iberian ribbed newt</name>
    <dbReference type="NCBI Taxonomy" id="8319"/>
    <lineage>
        <taxon>Eukaryota</taxon>
        <taxon>Metazoa</taxon>
        <taxon>Chordata</taxon>
        <taxon>Craniata</taxon>
        <taxon>Vertebrata</taxon>
        <taxon>Euteleostomi</taxon>
        <taxon>Amphibia</taxon>
        <taxon>Batrachia</taxon>
        <taxon>Caudata</taxon>
        <taxon>Salamandroidea</taxon>
        <taxon>Salamandridae</taxon>
        <taxon>Pleurodelinae</taxon>
        <taxon>Pleurodeles</taxon>
    </lineage>
</organism>
<feature type="region of interest" description="Disordered" evidence="2">
    <location>
        <begin position="65"/>
        <end position="87"/>
    </location>
</feature>
<evidence type="ECO:0000313" key="3">
    <source>
        <dbReference type="EMBL" id="KAJ1116959.1"/>
    </source>
</evidence>